<protein>
    <submittedName>
        <fullName evidence="6">DNA repair protein RAD51 homolog 4</fullName>
    </submittedName>
</protein>
<dbReference type="GO" id="GO:0008094">
    <property type="term" value="F:ATP-dependent activity, acting on DNA"/>
    <property type="evidence" value="ECO:0007669"/>
    <property type="project" value="TreeGrafter"/>
</dbReference>
<keyword evidence="2" id="KW-0539">Nucleus</keyword>
<dbReference type="RefSeq" id="XP_017027000.2">
    <property type="nucleotide sequence ID" value="XM_017171511.3"/>
</dbReference>
<dbReference type="GO" id="GO:0033063">
    <property type="term" value="C:Rad51B-Rad51C-Rad51D-XRCC2 complex"/>
    <property type="evidence" value="ECO:0007669"/>
    <property type="project" value="TreeGrafter"/>
</dbReference>
<dbReference type="PANTHER" id="PTHR46457">
    <property type="entry name" value="DNA REPAIR PROTEIN RAD51 HOMOLOG 4"/>
    <property type="match status" value="1"/>
</dbReference>
<comment type="subcellular location">
    <subcellularLocation>
        <location evidence="1">Nucleus</location>
    </subcellularLocation>
</comment>
<dbReference type="SUPFAM" id="SSF47789">
    <property type="entry name" value="C-terminal domain of RNA polymerase alpha subunit"/>
    <property type="match status" value="1"/>
</dbReference>
<gene>
    <name evidence="6" type="primary">Rad51D</name>
</gene>
<dbReference type="GO" id="GO:0003697">
    <property type="term" value="F:single-stranded DNA binding"/>
    <property type="evidence" value="ECO:0007669"/>
    <property type="project" value="TreeGrafter"/>
</dbReference>
<evidence type="ECO:0000256" key="1">
    <source>
        <dbReference type="ARBA" id="ARBA00004123"/>
    </source>
</evidence>
<evidence type="ECO:0000313" key="5">
    <source>
        <dbReference type="Proteomes" id="UP001652661"/>
    </source>
</evidence>
<evidence type="ECO:0000256" key="3">
    <source>
        <dbReference type="SAM" id="MobiDB-lite"/>
    </source>
</evidence>
<proteinExistence type="predicted"/>
<dbReference type="AlphaFoldDB" id="A0A6P4IFE8"/>
<keyword evidence="5" id="KW-1185">Reference proteome</keyword>
<dbReference type="GO" id="GO:0000723">
    <property type="term" value="P:telomere maintenance"/>
    <property type="evidence" value="ECO:0007669"/>
    <property type="project" value="TreeGrafter"/>
</dbReference>
<dbReference type="InterPro" id="IPR051988">
    <property type="entry name" value="HRR_RAD51_Paralog"/>
</dbReference>
<accession>A0A6P4IFE8</accession>
<dbReference type="Proteomes" id="UP001652661">
    <property type="component" value="Chromosome 2R"/>
</dbReference>
<dbReference type="OrthoDB" id="336321at2759"/>
<dbReference type="GO" id="GO:0000724">
    <property type="term" value="P:double-strand break repair via homologous recombination"/>
    <property type="evidence" value="ECO:0007669"/>
    <property type="project" value="TreeGrafter"/>
</dbReference>
<dbReference type="InterPro" id="IPR014774">
    <property type="entry name" value="KaiC-like_dom"/>
</dbReference>
<dbReference type="SUPFAM" id="SSF52540">
    <property type="entry name" value="P-loop containing nucleoside triphosphate hydrolases"/>
    <property type="match status" value="1"/>
</dbReference>
<feature type="region of interest" description="Disordered" evidence="3">
    <location>
        <begin position="276"/>
        <end position="296"/>
    </location>
</feature>
<reference evidence="5" key="1">
    <citation type="submission" date="2025-05" db="UniProtKB">
        <authorList>
            <consortium name="RefSeq"/>
        </authorList>
    </citation>
    <scope>NUCLEOTIDE SEQUENCE [LARGE SCALE GENOMIC DNA]</scope>
    <source>
        <strain evidence="5">14028-0561.14</strain>
    </source>
</reference>
<organism evidence="5 6">
    <name type="scientific">Drosophila kikkawai</name>
    <name type="common">Fruit fly</name>
    <dbReference type="NCBI Taxonomy" id="30033"/>
    <lineage>
        <taxon>Eukaryota</taxon>
        <taxon>Metazoa</taxon>
        <taxon>Ecdysozoa</taxon>
        <taxon>Arthropoda</taxon>
        <taxon>Hexapoda</taxon>
        <taxon>Insecta</taxon>
        <taxon>Pterygota</taxon>
        <taxon>Neoptera</taxon>
        <taxon>Endopterygota</taxon>
        <taxon>Diptera</taxon>
        <taxon>Brachycera</taxon>
        <taxon>Muscomorpha</taxon>
        <taxon>Ephydroidea</taxon>
        <taxon>Drosophilidae</taxon>
        <taxon>Drosophila</taxon>
        <taxon>Sophophora</taxon>
    </lineage>
</organism>
<evidence type="ECO:0000313" key="6">
    <source>
        <dbReference type="RefSeq" id="XP_017027000.2"/>
    </source>
</evidence>
<dbReference type="GeneID" id="108077969"/>
<dbReference type="Gene3D" id="3.40.50.300">
    <property type="entry name" value="P-loop containing nucleotide triphosphate hydrolases"/>
    <property type="match status" value="1"/>
</dbReference>
<feature type="compositionally biased region" description="Acidic residues" evidence="3">
    <location>
        <begin position="276"/>
        <end position="288"/>
    </location>
</feature>
<dbReference type="PANTHER" id="PTHR46457:SF1">
    <property type="entry name" value="DNA REPAIR PROTEIN RAD51 HOMOLOG 4"/>
    <property type="match status" value="1"/>
</dbReference>
<evidence type="ECO:0000259" key="4">
    <source>
        <dbReference type="Pfam" id="PF06745"/>
    </source>
</evidence>
<dbReference type="GO" id="GO:0005815">
    <property type="term" value="C:microtubule organizing center"/>
    <property type="evidence" value="ECO:0007669"/>
    <property type="project" value="TreeGrafter"/>
</dbReference>
<evidence type="ECO:0000256" key="2">
    <source>
        <dbReference type="ARBA" id="ARBA00023242"/>
    </source>
</evidence>
<reference evidence="6" key="2">
    <citation type="submission" date="2025-08" db="UniProtKB">
        <authorList>
            <consortium name="RefSeq"/>
        </authorList>
    </citation>
    <scope>IDENTIFICATION</scope>
    <source>
        <strain evidence="6">14028-0561.14</strain>
        <tissue evidence="6">Whole fly</tissue>
    </source>
</reference>
<dbReference type="InterPro" id="IPR027417">
    <property type="entry name" value="P-loop_NTPase"/>
</dbReference>
<sequence length="370" mass="41251">MPIDIEFIINLKTRERSAGVMDLRNMISQTPTGKQLSEYQLNLLSKNNIETLFDFHETTEKKLHELLAIPKESVLEIKKELADLWLRQSQAEGPPAVEYGTGMEELDKLLDSVDQPFKSGRIWELCGHPGTGKTLFMYTLALNFVWKHSQQVLFIDTKSDFSCKRIQDLLLARNWDAATCERVMRAIHVVQAPTDTVLIDVLKTLDEQLTAQVDGALKTKLVVIDSLVPCYVHYRGDEMFKVRQALLTELACRIRRLAARGLASVIGNVSFPSEDKDDCMDDGEDDGNSDEKTARHKDGPMFGAYWASVCTLRMSLELPTGSDGEETSDRLGEATSSSCDDGLRLVNVLSNTYGPAGDSCLLRITEAGVV</sequence>
<dbReference type="GO" id="GO:0007131">
    <property type="term" value="P:reciprocal meiotic recombination"/>
    <property type="evidence" value="ECO:0007669"/>
    <property type="project" value="TreeGrafter"/>
</dbReference>
<feature type="domain" description="KaiC-like" evidence="4">
    <location>
        <begin position="101"/>
        <end position="246"/>
    </location>
</feature>
<name>A0A6P4IFE8_DROKI</name>
<dbReference type="Pfam" id="PF06745">
    <property type="entry name" value="ATPase"/>
    <property type="match status" value="1"/>
</dbReference>
<dbReference type="GO" id="GO:0000400">
    <property type="term" value="F:four-way junction DNA binding"/>
    <property type="evidence" value="ECO:0007669"/>
    <property type="project" value="TreeGrafter"/>
</dbReference>
<dbReference type="GO" id="GO:0005657">
    <property type="term" value="C:replication fork"/>
    <property type="evidence" value="ECO:0007669"/>
    <property type="project" value="TreeGrafter"/>
</dbReference>
<dbReference type="GO" id="GO:0042148">
    <property type="term" value="P:DNA strand invasion"/>
    <property type="evidence" value="ECO:0007669"/>
    <property type="project" value="TreeGrafter"/>
</dbReference>